<feature type="region of interest" description="Disordered" evidence="1">
    <location>
        <begin position="58"/>
        <end position="78"/>
    </location>
</feature>
<dbReference type="Proteomes" id="UP000240418">
    <property type="component" value="Unassembled WGS sequence"/>
</dbReference>
<name>A0A2P8F8H7_9RHOB</name>
<comment type="caution">
    <text evidence="2">The sequence shown here is derived from an EMBL/GenBank/DDBJ whole genome shotgun (WGS) entry which is preliminary data.</text>
</comment>
<feature type="compositionally biased region" description="Polar residues" evidence="1">
    <location>
        <begin position="58"/>
        <end position="71"/>
    </location>
</feature>
<protein>
    <recommendedName>
        <fullName evidence="4">Translocase</fullName>
    </recommendedName>
</protein>
<dbReference type="EMBL" id="PYGJ01000013">
    <property type="protein sequence ID" value="PSL18008.1"/>
    <property type="molecule type" value="Genomic_DNA"/>
</dbReference>
<gene>
    <name evidence="2" type="ORF">CLV88_11379</name>
</gene>
<organism evidence="2 3">
    <name type="scientific">Shimia abyssi</name>
    <dbReference type="NCBI Taxonomy" id="1662395"/>
    <lineage>
        <taxon>Bacteria</taxon>
        <taxon>Pseudomonadati</taxon>
        <taxon>Pseudomonadota</taxon>
        <taxon>Alphaproteobacteria</taxon>
        <taxon>Rhodobacterales</taxon>
        <taxon>Roseobacteraceae</taxon>
    </lineage>
</organism>
<proteinExistence type="predicted"/>
<sequence>MERKMSKMKNVYRRYALAGATFSIAISIGFFMQSSEASQAPAVSARHSAAISDHIEETSLSTGLTQPQSKAAKSLPPMPEDATLQAELPKEPLVLIVSKDVPVGMLPQEEHSPALGCDVLLDAKTAAAAMLEVYLTAPCQAGERVTFEHKGLRFTEIVGAEGYLQVLVPALSEEVDVVATFANGDHAVTSLSVDSAVLYERAVLQGSGIEGLQLHALEFGASYGTSGHVSADTPRELTAVIDGKGGFLIQLGDPGIPNANTAEVYTFPSGSLPQQASIRVTVEAEISETNCGQHVSGQSIEMIEGKIKEVHEYSLHMPDCDAIGEFLVLKNLLQDLTIAQN</sequence>
<evidence type="ECO:0000313" key="2">
    <source>
        <dbReference type="EMBL" id="PSL18008.1"/>
    </source>
</evidence>
<evidence type="ECO:0000313" key="3">
    <source>
        <dbReference type="Proteomes" id="UP000240418"/>
    </source>
</evidence>
<reference evidence="2 3" key="1">
    <citation type="submission" date="2018-03" db="EMBL/GenBank/DDBJ databases">
        <title>Genomic Encyclopedia of Archaeal and Bacterial Type Strains, Phase II (KMG-II): from individual species to whole genera.</title>
        <authorList>
            <person name="Goeker M."/>
        </authorList>
    </citation>
    <scope>NUCLEOTIDE SEQUENCE [LARGE SCALE GENOMIC DNA]</scope>
    <source>
        <strain evidence="2 3">DSM 100673</strain>
    </source>
</reference>
<evidence type="ECO:0000256" key="1">
    <source>
        <dbReference type="SAM" id="MobiDB-lite"/>
    </source>
</evidence>
<dbReference type="OrthoDB" id="7956241at2"/>
<dbReference type="RefSeq" id="WP_106609617.1">
    <property type="nucleotide sequence ID" value="NZ_PYGJ01000013.1"/>
</dbReference>
<evidence type="ECO:0008006" key="4">
    <source>
        <dbReference type="Google" id="ProtNLM"/>
    </source>
</evidence>
<dbReference type="AlphaFoldDB" id="A0A2P8F8H7"/>
<accession>A0A2P8F8H7</accession>
<keyword evidence="3" id="KW-1185">Reference proteome</keyword>